<evidence type="ECO:0008006" key="21">
    <source>
        <dbReference type="Google" id="ProtNLM"/>
    </source>
</evidence>
<dbReference type="PANTHER" id="PTHR33619:SF3">
    <property type="entry name" value="POLYSACCHARIDE EXPORT PROTEIN GFCE-RELATED"/>
    <property type="match status" value="1"/>
</dbReference>
<dbReference type="PANTHER" id="PTHR33619">
    <property type="entry name" value="POLYSACCHARIDE EXPORT PROTEIN GFCE-RELATED"/>
    <property type="match status" value="1"/>
</dbReference>
<keyword evidence="13" id="KW-0998">Cell outer membrane</keyword>
<dbReference type="Proteomes" id="UP000490060">
    <property type="component" value="Unassembled WGS sequence"/>
</dbReference>
<comment type="similarity">
    <text evidence="2">Belongs to the BexD/CtrA/VexA family.</text>
</comment>
<keyword evidence="8" id="KW-0625">Polysaccharide transport</keyword>
<evidence type="ECO:0000256" key="14">
    <source>
        <dbReference type="ARBA" id="ARBA00023288"/>
    </source>
</evidence>
<dbReference type="EMBL" id="OENE01000010">
    <property type="protein sequence ID" value="SOU88318.1"/>
    <property type="molecule type" value="Genomic_DNA"/>
</dbReference>
<dbReference type="InterPro" id="IPR019554">
    <property type="entry name" value="Soluble_ligand-bd"/>
</dbReference>
<keyword evidence="6" id="KW-0812">Transmembrane</keyword>
<dbReference type="GO" id="GO:0006811">
    <property type="term" value="P:monoatomic ion transport"/>
    <property type="evidence" value="ECO:0007669"/>
    <property type="project" value="UniProtKB-KW"/>
</dbReference>
<comment type="subcellular location">
    <subcellularLocation>
        <location evidence="1">Cell outer membrane</location>
        <topology evidence="1">Multi-pass membrane protein</topology>
    </subcellularLocation>
</comment>
<dbReference type="GO" id="GO:0015159">
    <property type="term" value="F:polysaccharide transmembrane transporter activity"/>
    <property type="evidence" value="ECO:0007669"/>
    <property type="project" value="InterPro"/>
</dbReference>
<feature type="domain" description="Soluble ligand binding" evidence="17">
    <location>
        <begin position="710"/>
        <end position="753"/>
    </location>
</feature>
<feature type="domain" description="Polysaccharide export protein N-terminal" evidence="16">
    <location>
        <begin position="153"/>
        <end position="218"/>
    </location>
</feature>
<dbReference type="Pfam" id="PF22461">
    <property type="entry name" value="SLBB_2"/>
    <property type="match status" value="1"/>
</dbReference>
<evidence type="ECO:0000259" key="16">
    <source>
        <dbReference type="Pfam" id="PF02563"/>
    </source>
</evidence>
<evidence type="ECO:0000256" key="12">
    <source>
        <dbReference type="ARBA" id="ARBA00023139"/>
    </source>
</evidence>
<evidence type="ECO:0000256" key="1">
    <source>
        <dbReference type="ARBA" id="ARBA00004571"/>
    </source>
</evidence>
<keyword evidence="11" id="KW-0472">Membrane</keyword>
<evidence type="ECO:0000256" key="9">
    <source>
        <dbReference type="ARBA" id="ARBA00023065"/>
    </source>
</evidence>
<dbReference type="Gene3D" id="3.10.560.10">
    <property type="entry name" value="Outer membrane lipoprotein wza domain like"/>
    <property type="match status" value="6"/>
</dbReference>
<evidence type="ECO:0000313" key="19">
    <source>
        <dbReference type="EMBL" id="SOU88318.1"/>
    </source>
</evidence>
<dbReference type="Pfam" id="PF02563">
    <property type="entry name" value="Poly_export"/>
    <property type="match status" value="1"/>
</dbReference>
<dbReference type="Pfam" id="PF10531">
    <property type="entry name" value="SLBB"/>
    <property type="match status" value="5"/>
</dbReference>
<evidence type="ECO:0000256" key="10">
    <source>
        <dbReference type="ARBA" id="ARBA00023114"/>
    </source>
</evidence>
<gene>
    <name evidence="19" type="ORF">TNO010_180014</name>
</gene>
<keyword evidence="4" id="KW-1134">Transmembrane beta strand</keyword>
<proteinExistence type="inferred from homology"/>
<evidence type="ECO:0000256" key="11">
    <source>
        <dbReference type="ARBA" id="ARBA00023136"/>
    </source>
</evidence>
<dbReference type="GO" id="GO:0015288">
    <property type="term" value="F:porin activity"/>
    <property type="evidence" value="ECO:0007669"/>
    <property type="project" value="UniProtKB-KW"/>
</dbReference>
<evidence type="ECO:0000313" key="20">
    <source>
        <dbReference type="Proteomes" id="UP000490060"/>
    </source>
</evidence>
<dbReference type="GeneID" id="79923723"/>
<feature type="domain" description="Soluble ligand binding" evidence="17">
    <location>
        <begin position="612"/>
        <end position="638"/>
    </location>
</feature>
<dbReference type="InterPro" id="IPR049712">
    <property type="entry name" value="Poly_export"/>
</dbReference>
<evidence type="ECO:0000259" key="17">
    <source>
        <dbReference type="Pfam" id="PF10531"/>
    </source>
</evidence>
<feature type="chain" id="PRO_5014139387" description="Capsule biosynthesis protein" evidence="15">
    <location>
        <begin position="27"/>
        <end position="816"/>
    </location>
</feature>
<evidence type="ECO:0000256" key="8">
    <source>
        <dbReference type="ARBA" id="ARBA00023047"/>
    </source>
</evidence>
<keyword evidence="12" id="KW-0564">Palmitate</keyword>
<keyword evidence="14" id="KW-0449">Lipoprotein</keyword>
<evidence type="ECO:0000256" key="15">
    <source>
        <dbReference type="SAM" id="SignalP"/>
    </source>
</evidence>
<evidence type="ECO:0000256" key="4">
    <source>
        <dbReference type="ARBA" id="ARBA00022452"/>
    </source>
</evidence>
<feature type="domain" description="SLBB" evidence="18">
    <location>
        <begin position="498"/>
        <end position="580"/>
    </location>
</feature>
<evidence type="ECO:0000256" key="7">
    <source>
        <dbReference type="ARBA" id="ARBA00022729"/>
    </source>
</evidence>
<keyword evidence="9" id="KW-0406">Ion transport</keyword>
<accession>A0A2I2M6Z5</accession>
<dbReference type="GO" id="GO:0009279">
    <property type="term" value="C:cell outer membrane"/>
    <property type="evidence" value="ECO:0007669"/>
    <property type="project" value="UniProtKB-SubCell"/>
</dbReference>
<evidence type="ECO:0000256" key="5">
    <source>
        <dbReference type="ARBA" id="ARBA00022597"/>
    </source>
</evidence>
<feature type="domain" description="Soluble ligand binding" evidence="17">
    <location>
        <begin position="245"/>
        <end position="293"/>
    </location>
</feature>
<dbReference type="GO" id="GO:0046930">
    <property type="term" value="C:pore complex"/>
    <property type="evidence" value="ECO:0007669"/>
    <property type="project" value="UniProtKB-KW"/>
</dbReference>
<dbReference type="RefSeq" id="WP_058884355.1">
    <property type="nucleotide sequence ID" value="NZ_OENE01000010.1"/>
</dbReference>
<evidence type="ECO:0000256" key="6">
    <source>
        <dbReference type="ARBA" id="ARBA00022692"/>
    </source>
</evidence>
<feature type="signal peptide" evidence="15">
    <location>
        <begin position="1"/>
        <end position="26"/>
    </location>
</feature>
<organism evidence="19 20">
    <name type="scientific">Tenacibaculum finnmarkense genomovar ulcerans</name>
    <dbReference type="NCBI Taxonomy" id="2781388"/>
    <lineage>
        <taxon>Bacteria</taxon>
        <taxon>Pseudomonadati</taxon>
        <taxon>Bacteroidota</taxon>
        <taxon>Flavobacteriia</taxon>
        <taxon>Flavobacteriales</taxon>
        <taxon>Flavobacteriaceae</taxon>
        <taxon>Tenacibaculum</taxon>
        <taxon>Tenacibaculum finnmarkense</taxon>
    </lineage>
</organism>
<name>A0A2I2M6Z5_9FLAO</name>
<reference evidence="19 20" key="1">
    <citation type="submission" date="2017-11" db="EMBL/GenBank/DDBJ databases">
        <authorList>
            <person name="Duchaud E."/>
        </authorList>
    </citation>
    <scope>NUCLEOTIDE SEQUENCE [LARGE SCALE GENOMIC DNA]</scope>
    <source>
        <strain evidence="19 20">TNO010</strain>
    </source>
</reference>
<keyword evidence="10" id="KW-0626">Porin</keyword>
<keyword evidence="5" id="KW-0762">Sugar transport</keyword>
<keyword evidence="7 15" id="KW-0732">Signal</keyword>
<protein>
    <recommendedName>
        <fullName evidence="21">Capsule biosynthesis protein</fullName>
    </recommendedName>
</protein>
<sequence length="816" mass="91044">MKKKRTLKKELMKVVCMLFISFASIATYGQATQSQLNNIEVDNLSDKQVASYRDKSKKQGYTLEQALVMAKTKGMSELQAQKLKTRILNLGNNDIVDSKVDDKPEDKVLTKGSDDVYFGLTGEQGEAQPKEKLFGYDFFNNPNISFTPNLNVATPENYIIGAGDVISVDLWGAAEANYEKKVNKQGAINIQGVGYIHLVGLPIKAAKSKIKNYLKRIYAGITASSNSYNKVNIAVSIKEVRNVQVNIVGEVKVPGSYSLSAFSTVLNSLYAAGGPTKNGTLRNIRLFRAGEKIADFDFYEFLVNGLEKGNITVQDQDVIIVKPYEKLVTIEGAVKRPGLYEMKASETLSDLLNYCSGFVSNAYKQNIVVERVNGIQKEMVEIPQEKLAIEKLKDGDFIKINKIADEFSNKITIIGAVFQPGNYQYTENLSVTDLLNKAEGFTKEAFLDRGIITRTYDEITKETISFSLKENNDTLFLKQNDSIYIFSKEELKEKEFITINGAVNKERKFDFMQGMQIEDLIVLAGGLKDGADAKTIDVSRRLKDGSFETISKNFNLSANTSLEGTASNHFILKPFDIISVRYLKGYTKQKTVFIKGETNFEGEYAIGLKNEKISDLIKKAGGLTKFAYVEGAFLTRRNNTIEDKKQSEILTEFVKKDMLGTGKQRVNVRKSFKIGINLKKILAKGGVSSKYNLILEEGDELFIPSERQTVKVEGEVLSPSLVRYEKRKSFKQYIENSGGFSANAKKSRAYVIHANGDIKTTKRFLFFKSYPKVKPGSVILVPNKPENVREISTQEVIAITTGLATLGVLVKTLTDK</sequence>
<evidence type="ECO:0000256" key="13">
    <source>
        <dbReference type="ARBA" id="ARBA00023237"/>
    </source>
</evidence>
<dbReference type="AlphaFoldDB" id="A0A2I2M6Z5"/>
<dbReference type="SUPFAM" id="SSF142984">
    <property type="entry name" value="Nqo1 middle domain-like"/>
    <property type="match status" value="1"/>
</dbReference>
<feature type="domain" description="Soluble ligand binding" evidence="17">
    <location>
        <begin position="328"/>
        <end position="374"/>
    </location>
</feature>
<dbReference type="InterPro" id="IPR054765">
    <property type="entry name" value="SLBB_dom"/>
</dbReference>
<evidence type="ECO:0000256" key="3">
    <source>
        <dbReference type="ARBA" id="ARBA00022448"/>
    </source>
</evidence>
<feature type="domain" description="Soluble ligand binding" evidence="17">
    <location>
        <begin position="410"/>
        <end position="454"/>
    </location>
</feature>
<evidence type="ECO:0000256" key="2">
    <source>
        <dbReference type="ARBA" id="ARBA00009450"/>
    </source>
</evidence>
<keyword evidence="3" id="KW-0813">Transport</keyword>
<evidence type="ECO:0000259" key="18">
    <source>
        <dbReference type="Pfam" id="PF22461"/>
    </source>
</evidence>
<dbReference type="InterPro" id="IPR003715">
    <property type="entry name" value="Poly_export_N"/>
</dbReference>